<sequence length="77" mass="9036">MFGLASEDVVWRGGWRRWWGCDTRLTLSLSMGEMEEEETVGEEEEGEEKEGYHKGGYVKRRTPIKRRALRNSLDKTE</sequence>
<feature type="compositionally biased region" description="Acidic residues" evidence="1">
    <location>
        <begin position="33"/>
        <end position="48"/>
    </location>
</feature>
<proteinExistence type="predicted"/>
<gene>
    <name evidence="2" type="ORF">E2C01_077853</name>
</gene>
<dbReference type="Proteomes" id="UP000324222">
    <property type="component" value="Unassembled WGS sequence"/>
</dbReference>
<evidence type="ECO:0000313" key="2">
    <source>
        <dbReference type="EMBL" id="MPC83157.1"/>
    </source>
</evidence>
<name>A0A5B7IN42_PORTR</name>
<evidence type="ECO:0000313" key="3">
    <source>
        <dbReference type="Proteomes" id="UP000324222"/>
    </source>
</evidence>
<feature type="region of interest" description="Disordered" evidence="1">
    <location>
        <begin position="33"/>
        <end position="58"/>
    </location>
</feature>
<dbReference type="AlphaFoldDB" id="A0A5B7IN42"/>
<dbReference type="EMBL" id="VSRR010061715">
    <property type="protein sequence ID" value="MPC83157.1"/>
    <property type="molecule type" value="Genomic_DNA"/>
</dbReference>
<organism evidence="2 3">
    <name type="scientific">Portunus trituberculatus</name>
    <name type="common">Swimming crab</name>
    <name type="synonym">Neptunus trituberculatus</name>
    <dbReference type="NCBI Taxonomy" id="210409"/>
    <lineage>
        <taxon>Eukaryota</taxon>
        <taxon>Metazoa</taxon>
        <taxon>Ecdysozoa</taxon>
        <taxon>Arthropoda</taxon>
        <taxon>Crustacea</taxon>
        <taxon>Multicrustacea</taxon>
        <taxon>Malacostraca</taxon>
        <taxon>Eumalacostraca</taxon>
        <taxon>Eucarida</taxon>
        <taxon>Decapoda</taxon>
        <taxon>Pleocyemata</taxon>
        <taxon>Brachyura</taxon>
        <taxon>Eubrachyura</taxon>
        <taxon>Portunoidea</taxon>
        <taxon>Portunidae</taxon>
        <taxon>Portuninae</taxon>
        <taxon>Portunus</taxon>
    </lineage>
</organism>
<evidence type="ECO:0000256" key="1">
    <source>
        <dbReference type="SAM" id="MobiDB-lite"/>
    </source>
</evidence>
<keyword evidence="3" id="KW-1185">Reference proteome</keyword>
<protein>
    <submittedName>
        <fullName evidence="2">Uncharacterized protein</fullName>
    </submittedName>
</protein>
<accession>A0A5B7IN42</accession>
<comment type="caution">
    <text evidence="2">The sequence shown here is derived from an EMBL/GenBank/DDBJ whole genome shotgun (WGS) entry which is preliminary data.</text>
</comment>
<reference evidence="2 3" key="1">
    <citation type="submission" date="2019-05" db="EMBL/GenBank/DDBJ databases">
        <title>Another draft genome of Portunus trituberculatus and its Hox gene families provides insights of decapod evolution.</title>
        <authorList>
            <person name="Jeong J.-H."/>
            <person name="Song I."/>
            <person name="Kim S."/>
            <person name="Choi T."/>
            <person name="Kim D."/>
            <person name="Ryu S."/>
            <person name="Kim W."/>
        </authorList>
    </citation>
    <scope>NUCLEOTIDE SEQUENCE [LARGE SCALE GENOMIC DNA]</scope>
    <source>
        <tissue evidence="2">Muscle</tissue>
    </source>
</reference>